<dbReference type="InterPro" id="IPR043535">
    <property type="entry name" value="TEDC1"/>
</dbReference>
<feature type="region of interest" description="Disordered" evidence="1">
    <location>
        <begin position="315"/>
        <end position="359"/>
    </location>
</feature>
<evidence type="ECO:0000313" key="3">
    <source>
        <dbReference type="EMBL" id="KYQ59979.1"/>
    </source>
</evidence>
<dbReference type="PANTHER" id="PTHR35076:SF1">
    <property type="entry name" value="TUBULIN EPSILON AND DELTA COMPLEX PROTEIN 1"/>
    <property type="match status" value="1"/>
</dbReference>
<evidence type="ECO:0000313" key="4">
    <source>
        <dbReference type="Proteomes" id="UP000075809"/>
    </source>
</evidence>
<proteinExistence type="predicted"/>
<reference evidence="3 4" key="1">
    <citation type="submission" date="2015-09" db="EMBL/GenBank/DDBJ databases">
        <title>Trachymyrmex zeteki WGS genome.</title>
        <authorList>
            <person name="Nygaard S."/>
            <person name="Hu H."/>
            <person name="Boomsma J."/>
            <person name="Zhang G."/>
        </authorList>
    </citation>
    <scope>NUCLEOTIDE SEQUENCE [LARGE SCALE GENOMIC DNA]</scope>
    <source>
        <strain evidence="3">Tzet28-1</strain>
        <tissue evidence="3">Whole body</tissue>
    </source>
</reference>
<dbReference type="InterPro" id="IPR027996">
    <property type="entry name" value="TEDC1_dom"/>
</dbReference>
<keyword evidence="4" id="KW-1185">Reference proteome</keyword>
<dbReference type="EMBL" id="KQ982109">
    <property type="protein sequence ID" value="KYQ59979.1"/>
    <property type="molecule type" value="Genomic_DNA"/>
</dbReference>
<organism evidence="3 4">
    <name type="scientific">Mycetomoellerius zeteki</name>
    <dbReference type="NCBI Taxonomy" id="64791"/>
    <lineage>
        <taxon>Eukaryota</taxon>
        <taxon>Metazoa</taxon>
        <taxon>Ecdysozoa</taxon>
        <taxon>Arthropoda</taxon>
        <taxon>Hexapoda</taxon>
        <taxon>Insecta</taxon>
        <taxon>Pterygota</taxon>
        <taxon>Neoptera</taxon>
        <taxon>Endopterygota</taxon>
        <taxon>Hymenoptera</taxon>
        <taxon>Apocrita</taxon>
        <taxon>Aculeata</taxon>
        <taxon>Formicoidea</taxon>
        <taxon>Formicidae</taxon>
        <taxon>Myrmicinae</taxon>
        <taxon>Mycetomoellerius</taxon>
    </lineage>
</organism>
<evidence type="ECO:0000259" key="2">
    <source>
        <dbReference type="Pfam" id="PF14970"/>
    </source>
</evidence>
<dbReference type="AlphaFoldDB" id="A0A151XHU9"/>
<dbReference type="PANTHER" id="PTHR35076">
    <property type="entry name" value="TUBULIN EPSILON AND DELTA COMPLEX PROTEIN 1"/>
    <property type="match status" value="1"/>
</dbReference>
<dbReference type="Pfam" id="PF14970">
    <property type="entry name" value="TEDC1"/>
    <property type="match status" value="1"/>
</dbReference>
<feature type="compositionally biased region" description="Polar residues" evidence="1">
    <location>
        <begin position="333"/>
        <end position="346"/>
    </location>
</feature>
<dbReference type="Proteomes" id="UP000075809">
    <property type="component" value="Unassembled WGS sequence"/>
</dbReference>
<sequence length="382" mass="43803">MCDIKDTLPTLCEYINSLINLSLTPEHLRLAKYNAPDEIVAEKLWSTLRILSYYAAREKRGDIDFRNYDASSAVKLHLAFLQYPVIEFYSLSQNDEHNRDALIALAWLLGTQDVLTAILRAKLADGVLGAECSHVDSSEVSIKLFNPSSLIIVPNNQPVLTSAQLSSILHLNATVNLNLREVNELIRERAKLISKVHAASIDVSGLPHLSVSELALMKRLSRTRILDDGGGGSSEKDRRRLREFREAGILLDVRAKWLRKRHVFFDWMARVIQEHRRSMELNPRVINTRELAAFTSLLRHVIRDKLRDFKSEKMDSGDSRNWSLNCPSRAHRSQCNNAEARSWSNDLNERQDREEENFQQNRKRLADELEEMLKSIPSVVRV</sequence>
<gene>
    <name evidence="3" type="ORF">ALC60_00950</name>
</gene>
<feature type="domain" description="Tubulin epsilon and delta complex protein 1" evidence="2">
    <location>
        <begin position="82"/>
        <end position="272"/>
    </location>
</feature>
<name>A0A151XHU9_9HYME</name>
<accession>A0A151XHU9</accession>
<evidence type="ECO:0000256" key="1">
    <source>
        <dbReference type="SAM" id="MobiDB-lite"/>
    </source>
</evidence>
<protein>
    <recommendedName>
        <fullName evidence="2">Tubulin epsilon and delta complex protein 1 domain-containing protein</fullName>
    </recommendedName>
</protein>